<evidence type="ECO:0000256" key="14">
    <source>
        <dbReference type="SAM" id="Phobius"/>
    </source>
</evidence>
<sequence length="140" mass="16196">MFLECIYARSDEPSQHTRENEHRNFDFFGRLSFIYVQWMEKNVDIFNVAARLKTVLGISFQVICSLLHIGVYRVIVAALVWFRISLAETNQTPFDFAEGESELVSGFNVEYRRGGFALIFLAEYASADFVELYLDFAVIN</sequence>
<dbReference type="Proteomes" id="UP000091820">
    <property type="component" value="Unassembled WGS sequence"/>
</dbReference>
<dbReference type="VEuPathDB" id="VectorBase:GBRI022993"/>
<dbReference type="GO" id="GO:0003954">
    <property type="term" value="F:NADH dehydrogenase activity"/>
    <property type="evidence" value="ECO:0007669"/>
    <property type="project" value="TreeGrafter"/>
</dbReference>
<evidence type="ECO:0000256" key="7">
    <source>
        <dbReference type="ARBA" id="ARBA00022792"/>
    </source>
</evidence>
<evidence type="ECO:0000256" key="5">
    <source>
        <dbReference type="ARBA" id="ARBA00022448"/>
    </source>
</evidence>
<evidence type="ECO:0000256" key="6">
    <source>
        <dbReference type="ARBA" id="ARBA00022692"/>
    </source>
</evidence>
<reference evidence="16" key="1">
    <citation type="submission" date="2014-03" db="EMBL/GenBank/DDBJ databases">
        <authorList>
            <person name="Aksoy S."/>
            <person name="Warren W."/>
            <person name="Wilson R.K."/>
        </authorList>
    </citation>
    <scope>NUCLEOTIDE SEQUENCE [LARGE SCALE GENOMIC DNA]</scope>
    <source>
        <strain evidence="16">IAEA</strain>
    </source>
</reference>
<dbReference type="PANTHER" id="PTHR11432">
    <property type="entry name" value="NADH DEHYDROGENASE SUBUNIT 1"/>
    <property type="match status" value="1"/>
</dbReference>
<dbReference type="EnsemblMetazoa" id="GBRI022993-RA">
    <property type="protein sequence ID" value="GBRI022993-PA"/>
    <property type="gene ID" value="GBRI022993"/>
</dbReference>
<keyword evidence="11 14" id="KW-0472">Membrane</keyword>
<evidence type="ECO:0000256" key="9">
    <source>
        <dbReference type="ARBA" id="ARBA00023075"/>
    </source>
</evidence>
<feature type="transmembrane region" description="Helical" evidence="14">
    <location>
        <begin position="58"/>
        <end position="82"/>
    </location>
</feature>
<keyword evidence="10" id="KW-0496">Mitochondrion</keyword>
<dbReference type="PROSITE" id="PS00668">
    <property type="entry name" value="COMPLEX1_ND1_2"/>
    <property type="match status" value="1"/>
</dbReference>
<evidence type="ECO:0000256" key="13">
    <source>
        <dbReference type="RuleBase" id="RU000471"/>
    </source>
</evidence>
<keyword evidence="6 13" id="KW-0812">Transmembrane</keyword>
<keyword evidence="13" id="KW-0520">NAD</keyword>
<comment type="similarity">
    <text evidence="3 13">Belongs to the complex I subunit 1 family.</text>
</comment>
<dbReference type="GO" id="GO:0005743">
    <property type="term" value="C:mitochondrial inner membrane"/>
    <property type="evidence" value="ECO:0007669"/>
    <property type="project" value="UniProtKB-SubCell"/>
</dbReference>
<dbReference type="InterPro" id="IPR018086">
    <property type="entry name" value="NADH_UbQ_OxRdtase_su1_CS"/>
</dbReference>
<accession>A0A1A9WKH9</accession>
<dbReference type="GO" id="GO:0009060">
    <property type="term" value="P:aerobic respiration"/>
    <property type="evidence" value="ECO:0007669"/>
    <property type="project" value="TreeGrafter"/>
</dbReference>
<dbReference type="PANTHER" id="PTHR11432:SF3">
    <property type="entry name" value="NADH-UBIQUINONE OXIDOREDUCTASE CHAIN 1"/>
    <property type="match status" value="1"/>
</dbReference>
<evidence type="ECO:0000256" key="3">
    <source>
        <dbReference type="ARBA" id="ARBA00010535"/>
    </source>
</evidence>
<evidence type="ECO:0000313" key="15">
    <source>
        <dbReference type="EnsemblMetazoa" id="GBRI022993-PA"/>
    </source>
</evidence>
<proteinExistence type="inferred from homology"/>
<evidence type="ECO:0000313" key="16">
    <source>
        <dbReference type="Proteomes" id="UP000091820"/>
    </source>
</evidence>
<dbReference type="STRING" id="37001.A0A1A9WKH9"/>
<evidence type="ECO:0000256" key="12">
    <source>
        <dbReference type="ARBA" id="ARBA00031024"/>
    </source>
</evidence>
<protein>
    <recommendedName>
        <fullName evidence="4">NADH-ubiquinone oxidoreductase chain 1</fullName>
    </recommendedName>
    <alternativeName>
        <fullName evidence="12">NADH dehydrogenase subunit 1</fullName>
    </alternativeName>
</protein>
<evidence type="ECO:0000256" key="4">
    <source>
        <dbReference type="ARBA" id="ARBA00021009"/>
    </source>
</evidence>
<keyword evidence="7" id="KW-0999">Mitochondrion inner membrane</keyword>
<reference evidence="15" key="2">
    <citation type="submission" date="2020-05" db="UniProtKB">
        <authorList>
            <consortium name="EnsemblMetazoa"/>
        </authorList>
    </citation>
    <scope>IDENTIFICATION</scope>
    <source>
        <strain evidence="15">IAEA</strain>
    </source>
</reference>
<comment type="subcellular location">
    <subcellularLocation>
        <location evidence="2 13">Mitochondrion inner membrane</location>
        <topology evidence="2 13">Multi-pass membrane protein</topology>
    </subcellularLocation>
</comment>
<evidence type="ECO:0000256" key="8">
    <source>
        <dbReference type="ARBA" id="ARBA00022989"/>
    </source>
</evidence>
<keyword evidence="5" id="KW-0813">Transport</keyword>
<organism evidence="15 16">
    <name type="scientific">Glossina brevipalpis</name>
    <dbReference type="NCBI Taxonomy" id="37001"/>
    <lineage>
        <taxon>Eukaryota</taxon>
        <taxon>Metazoa</taxon>
        <taxon>Ecdysozoa</taxon>
        <taxon>Arthropoda</taxon>
        <taxon>Hexapoda</taxon>
        <taxon>Insecta</taxon>
        <taxon>Pterygota</taxon>
        <taxon>Neoptera</taxon>
        <taxon>Endopterygota</taxon>
        <taxon>Diptera</taxon>
        <taxon>Brachycera</taxon>
        <taxon>Muscomorpha</taxon>
        <taxon>Hippoboscoidea</taxon>
        <taxon>Glossinidae</taxon>
        <taxon>Glossina</taxon>
    </lineage>
</organism>
<keyword evidence="8 14" id="KW-1133">Transmembrane helix</keyword>
<dbReference type="AlphaFoldDB" id="A0A1A9WKH9"/>
<keyword evidence="16" id="KW-1185">Reference proteome</keyword>
<dbReference type="Pfam" id="PF00146">
    <property type="entry name" value="NADHdh"/>
    <property type="match status" value="1"/>
</dbReference>
<evidence type="ECO:0000256" key="10">
    <source>
        <dbReference type="ARBA" id="ARBA00023128"/>
    </source>
</evidence>
<evidence type="ECO:0000256" key="1">
    <source>
        <dbReference type="ARBA" id="ARBA00003257"/>
    </source>
</evidence>
<evidence type="ECO:0000256" key="11">
    <source>
        <dbReference type="ARBA" id="ARBA00023136"/>
    </source>
</evidence>
<keyword evidence="9" id="KW-0830">Ubiquinone</keyword>
<comment type="function">
    <text evidence="1">Core subunit of the mitochondrial membrane respiratory chain NADH dehydrogenase (Complex I) that is believed to belong to the minimal assembly required for catalysis. Complex I functions in the transfer of electrons from NADH to the respiratory chain. The immediate electron acceptor for the enzyme is believed to be ubiquinone.</text>
</comment>
<name>A0A1A9WKH9_9MUSC</name>
<dbReference type="InterPro" id="IPR001694">
    <property type="entry name" value="NADH_UbQ_OxRdtase_su1/FPO"/>
</dbReference>
<evidence type="ECO:0000256" key="2">
    <source>
        <dbReference type="ARBA" id="ARBA00004448"/>
    </source>
</evidence>